<dbReference type="Pfam" id="PF04827">
    <property type="entry name" value="Plant_tran"/>
    <property type="match status" value="1"/>
</dbReference>
<protein>
    <submittedName>
        <fullName evidence="1">Uncharacterized protein</fullName>
    </submittedName>
</protein>
<gene>
    <name evidence="1" type="ORF">Ahy_A09g042631</name>
</gene>
<organism evidence="1 2">
    <name type="scientific">Arachis hypogaea</name>
    <name type="common">Peanut</name>
    <dbReference type="NCBI Taxonomy" id="3818"/>
    <lineage>
        <taxon>Eukaryota</taxon>
        <taxon>Viridiplantae</taxon>
        <taxon>Streptophyta</taxon>
        <taxon>Embryophyta</taxon>
        <taxon>Tracheophyta</taxon>
        <taxon>Spermatophyta</taxon>
        <taxon>Magnoliopsida</taxon>
        <taxon>eudicotyledons</taxon>
        <taxon>Gunneridae</taxon>
        <taxon>Pentapetalae</taxon>
        <taxon>rosids</taxon>
        <taxon>fabids</taxon>
        <taxon>Fabales</taxon>
        <taxon>Fabaceae</taxon>
        <taxon>Papilionoideae</taxon>
        <taxon>50 kb inversion clade</taxon>
        <taxon>dalbergioids sensu lato</taxon>
        <taxon>Dalbergieae</taxon>
        <taxon>Pterocarpus clade</taxon>
        <taxon>Arachis</taxon>
    </lineage>
</organism>
<evidence type="ECO:0000313" key="2">
    <source>
        <dbReference type="Proteomes" id="UP000289738"/>
    </source>
</evidence>
<dbReference type="EMBL" id="SDMP01000009">
    <property type="protein sequence ID" value="RYR37751.1"/>
    <property type="molecule type" value="Genomic_DNA"/>
</dbReference>
<sequence length="126" mass="14377">MEKLSKGVEIVATIVLEVVASSHLWIWHAFFGVFGSNNDTNVLDRSHVFDNILNDPSPEVNYTINGNNYTMEKMQVICTIPRRAKKRRRASIQCVASTLCNYIWSSTLFGKKKETCKHDASLYYIS</sequence>
<dbReference type="Proteomes" id="UP000289738">
    <property type="component" value="Chromosome A09"/>
</dbReference>
<proteinExistence type="predicted"/>
<name>A0A445BGJ6_ARAHY</name>
<evidence type="ECO:0000313" key="1">
    <source>
        <dbReference type="EMBL" id="RYR37751.1"/>
    </source>
</evidence>
<comment type="caution">
    <text evidence="1">The sequence shown here is derived from an EMBL/GenBank/DDBJ whole genome shotgun (WGS) entry which is preliminary data.</text>
</comment>
<keyword evidence="2" id="KW-1185">Reference proteome</keyword>
<reference evidence="1 2" key="1">
    <citation type="submission" date="2019-01" db="EMBL/GenBank/DDBJ databases">
        <title>Sequencing of cultivated peanut Arachis hypogaea provides insights into genome evolution and oil improvement.</title>
        <authorList>
            <person name="Chen X."/>
        </authorList>
    </citation>
    <scope>NUCLEOTIDE SEQUENCE [LARGE SCALE GENOMIC DNA]</scope>
    <source>
        <strain evidence="2">cv. Fuhuasheng</strain>
        <tissue evidence="1">Leaves</tissue>
    </source>
</reference>
<dbReference type="AlphaFoldDB" id="A0A445BGJ6"/>
<dbReference type="STRING" id="3818.A0A445BGJ6"/>
<accession>A0A445BGJ6</accession>
<dbReference type="InterPro" id="IPR006912">
    <property type="entry name" value="Harbinger_derived_prot"/>
</dbReference>